<evidence type="ECO:0000256" key="5">
    <source>
        <dbReference type="ARBA" id="ARBA00023157"/>
    </source>
</evidence>
<dbReference type="OrthoDB" id="12976at2"/>
<comment type="similarity">
    <text evidence="2 7">Belongs to the thioredoxin family. DsbC subfamily.</text>
</comment>
<name>A0A1H8JE21_9BURK</name>
<dbReference type="STRING" id="1121117.SAMN02745977_02036"/>
<comment type="function">
    <text evidence="7">Required for disulfide bond formation in some periplasmic proteins. Acts by transferring its disulfide bond to other proteins and is reduced in the process.</text>
</comment>
<dbReference type="CDD" id="cd03020">
    <property type="entry name" value="DsbA_DsbC_DsbG"/>
    <property type="match status" value="1"/>
</dbReference>
<feature type="domain" description="Disulphide bond isomerase DsbC/G N-terminal" evidence="8">
    <location>
        <begin position="25"/>
        <end position="92"/>
    </location>
</feature>
<gene>
    <name evidence="10" type="ORF">SAMN02745977_02036</name>
</gene>
<evidence type="ECO:0000259" key="8">
    <source>
        <dbReference type="Pfam" id="PF10411"/>
    </source>
</evidence>
<comment type="subcellular location">
    <subcellularLocation>
        <location evidence="1 7">Periplasm</location>
    </subcellularLocation>
</comment>
<dbReference type="PANTHER" id="PTHR35272">
    <property type="entry name" value="THIOL:DISULFIDE INTERCHANGE PROTEIN DSBC-RELATED"/>
    <property type="match status" value="1"/>
</dbReference>
<keyword evidence="5" id="KW-1015">Disulfide bond</keyword>
<dbReference type="InterPro" id="IPR033954">
    <property type="entry name" value="DiS-bond_Isoase_DsbC/G"/>
</dbReference>
<evidence type="ECO:0000256" key="4">
    <source>
        <dbReference type="ARBA" id="ARBA00022764"/>
    </source>
</evidence>
<dbReference type="SUPFAM" id="SSF54423">
    <property type="entry name" value="DsbC/DsbG N-terminal domain-like"/>
    <property type="match status" value="1"/>
</dbReference>
<reference evidence="10 11" key="1">
    <citation type="submission" date="2016-10" db="EMBL/GenBank/DDBJ databases">
        <authorList>
            <person name="de Groot N.N."/>
        </authorList>
    </citation>
    <scope>NUCLEOTIDE SEQUENCE [LARGE SCALE GENOMIC DNA]</scope>
    <source>
        <strain evidence="10 11">DSM 15123</strain>
    </source>
</reference>
<evidence type="ECO:0000313" key="11">
    <source>
        <dbReference type="Proteomes" id="UP000199531"/>
    </source>
</evidence>
<evidence type="ECO:0000256" key="2">
    <source>
        <dbReference type="ARBA" id="ARBA00009813"/>
    </source>
</evidence>
<evidence type="ECO:0000259" key="9">
    <source>
        <dbReference type="Pfam" id="PF13098"/>
    </source>
</evidence>
<dbReference type="RefSeq" id="WP_091817449.1">
    <property type="nucleotide sequence ID" value="NZ_FOCW01000006.1"/>
</dbReference>
<keyword evidence="6 7" id="KW-0676">Redox-active center</keyword>
<feature type="domain" description="Thioredoxin-like fold" evidence="9">
    <location>
        <begin position="117"/>
        <end position="238"/>
    </location>
</feature>
<evidence type="ECO:0000256" key="7">
    <source>
        <dbReference type="RuleBase" id="RU364038"/>
    </source>
</evidence>
<feature type="signal peptide" evidence="7">
    <location>
        <begin position="1"/>
        <end position="27"/>
    </location>
</feature>
<dbReference type="Gene3D" id="3.10.450.70">
    <property type="entry name" value="Disulphide bond isomerase, DsbC/G, N-terminal"/>
    <property type="match status" value="1"/>
</dbReference>
<dbReference type="PROSITE" id="PS51257">
    <property type="entry name" value="PROKAR_LIPOPROTEIN"/>
    <property type="match status" value="1"/>
</dbReference>
<sequence length="242" mass="26768">MTKTLFARPLLLTFAALALFGCKESDAQESTIRKNLAARLPQLSKIDEVSKTPMPGLYEVRIDGTEIFYTDAKGDFLLNGSLLDTKTRRDLTHERTQKLTAIDFKALPLQDALVTTRGNGARKLAVFADPNCPYCHRFEADLAKVNNVTVYTFLLPILGEDSVTKSRNIWCAKDKTGTWANWMLKRVPPPAASCDTAALRRNVAFAEKHRITGTPAMVFSNGKRVPGAIPTAQIEKLLAESK</sequence>
<organism evidence="10 11">
    <name type="scientific">Brachymonas denitrificans DSM 15123</name>
    <dbReference type="NCBI Taxonomy" id="1121117"/>
    <lineage>
        <taxon>Bacteria</taxon>
        <taxon>Pseudomonadati</taxon>
        <taxon>Pseudomonadota</taxon>
        <taxon>Betaproteobacteria</taxon>
        <taxon>Burkholderiales</taxon>
        <taxon>Comamonadaceae</taxon>
        <taxon>Brachymonas</taxon>
    </lineage>
</organism>
<protein>
    <recommendedName>
        <fullName evidence="7">Thiol:disulfide interchange protein</fullName>
    </recommendedName>
</protein>
<evidence type="ECO:0000256" key="6">
    <source>
        <dbReference type="ARBA" id="ARBA00023284"/>
    </source>
</evidence>
<evidence type="ECO:0000256" key="1">
    <source>
        <dbReference type="ARBA" id="ARBA00004418"/>
    </source>
</evidence>
<dbReference type="Pfam" id="PF13098">
    <property type="entry name" value="Thioredoxin_2"/>
    <property type="match status" value="1"/>
</dbReference>
<dbReference type="InterPro" id="IPR018950">
    <property type="entry name" value="DiS-bond_isomerase_DsbC/G_N"/>
</dbReference>
<proteinExistence type="inferred from homology"/>
<dbReference type="PANTHER" id="PTHR35272:SF3">
    <property type="entry name" value="THIOL:DISULFIDE INTERCHANGE PROTEIN DSBC"/>
    <property type="match status" value="1"/>
</dbReference>
<evidence type="ECO:0000313" key="10">
    <source>
        <dbReference type="EMBL" id="SEN78457.1"/>
    </source>
</evidence>
<feature type="chain" id="PRO_5011330810" description="Thiol:disulfide interchange protein" evidence="7">
    <location>
        <begin position="28"/>
        <end position="242"/>
    </location>
</feature>
<dbReference type="InterPro" id="IPR009094">
    <property type="entry name" value="DiS-bond_isomerase_DsbC/G_N_sf"/>
</dbReference>
<keyword evidence="4 7" id="KW-0574">Periplasm</keyword>
<dbReference type="InterPro" id="IPR012336">
    <property type="entry name" value="Thioredoxin-like_fold"/>
</dbReference>
<keyword evidence="3 7" id="KW-0732">Signal</keyword>
<dbReference type="EMBL" id="FOCW01000006">
    <property type="protein sequence ID" value="SEN78457.1"/>
    <property type="molecule type" value="Genomic_DNA"/>
</dbReference>
<dbReference type="Proteomes" id="UP000199531">
    <property type="component" value="Unassembled WGS sequence"/>
</dbReference>
<dbReference type="SUPFAM" id="SSF52833">
    <property type="entry name" value="Thioredoxin-like"/>
    <property type="match status" value="1"/>
</dbReference>
<evidence type="ECO:0000256" key="3">
    <source>
        <dbReference type="ARBA" id="ARBA00022729"/>
    </source>
</evidence>
<dbReference type="InterPro" id="IPR036249">
    <property type="entry name" value="Thioredoxin-like_sf"/>
</dbReference>
<dbReference type="GO" id="GO:0042597">
    <property type="term" value="C:periplasmic space"/>
    <property type="evidence" value="ECO:0007669"/>
    <property type="project" value="UniProtKB-SubCell"/>
</dbReference>
<dbReference type="AlphaFoldDB" id="A0A1H8JE21"/>
<keyword evidence="11" id="KW-1185">Reference proteome</keyword>
<dbReference type="InterPro" id="IPR051470">
    <property type="entry name" value="Thiol:disulfide_interchange"/>
</dbReference>
<dbReference type="Gene3D" id="3.40.30.10">
    <property type="entry name" value="Glutaredoxin"/>
    <property type="match status" value="1"/>
</dbReference>
<accession>A0A1H8JE21</accession>
<dbReference type="Pfam" id="PF10411">
    <property type="entry name" value="DsbC_N"/>
    <property type="match status" value="1"/>
</dbReference>